<dbReference type="Proteomes" id="UP000244173">
    <property type="component" value="Chromosome"/>
</dbReference>
<reference evidence="10 11" key="1">
    <citation type="submission" date="2018-04" db="EMBL/GenBank/DDBJ databases">
        <title>Denitrifier Microvirgula.</title>
        <authorList>
            <person name="Anderson E."/>
            <person name="Jang J."/>
            <person name="Ishii S."/>
        </authorList>
    </citation>
    <scope>NUCLEOTIDE SEQUENCE [LARGE SCALE GENOMIC DNA]</scope>
    <source>
        <strain evidence="10 11">BE2.4</strain>
    </source>
</reference>
<evidence type="ECO:0000256" key="1">
    <source>
        <dbReference type="ARBA" id="ARBA00004370"/>
    </source>
</evidence>
<keyword evidence="4 9" id="KW-0812">Transmembrane</keyword>
<dbReference type="EMBL" id="CP028519">
    <property type="protein sequence ID" value="AVY93483.1"/>
    <property type="molecule type" value="Genomic_DNA"/>
</dbReference>
<comment type="function">
    <text evidence="9">Essential subunit of the Sec protein translocation channel SecYEG. Clamps together the 2 halves of SecY. May contact the channel plug during translocation.</text>
</comment>
<evidence type="ECO:0000256" key="7">
    <source>
        <dbReference type="ARBA" id="ARBA00023010"/>
    </source>
</evidence>
<dbReference type="GO" id="GO:0008320">
    <property type="term" value="F:protein transmembrane transporter activity"/>
    <property type="evidence" value="ECO:0007669"/>
    <property type="project" value="UniProtKB-UniRule"/>
</dbReference>
<organism evidence="10 11">
    <name type="scientific">Microvirgula aerodenitrificans</name>
    <dbReference type="NCBI Taxonomy" id="57480"/>
    <lineage>
        <taxon>Bacteria</taxon>
        <taxon>Pseudomonadati</taxon>
        <taxon>Pseudomonadota</taxon>
        <taxon>Betaproteobacteria</taxon>
        <taxon>Neisseriales</taxon>
        <taxon>Aquaspirillaceae</taxon>
        <taxon>Microvirgula</taxon>
    </lineage>
</organism>
<evidence type="ECO:0000313" key="10">
    <source>
        <dbReference type="EMBL" id="AVY93483.1"/>
    </source>
</evidence>
<sequence length="117" mass="12894">MELQDKLKLVLAMALVVAGIAAYYLIPEAQGIARVASVIAGILLAVGVIWLSQPGKDFVGYAQDSVAEAKKVVWPTRKEVTQMTLLVFVFVLVLSLFMWLVDSGLSWLFYDVILHRG</sequence>
<dbReference type="AlphaFoldDB" id="A0A2S0P846"/>
<keyword evidence="5 9" id="KW-0653">Protein transport</keyword>
<evidence type="ECO:0000256" key="5">
    <source>
        <dbReference type="ARBA" id="ARBA00022927"/>
    </source>
</evidence>
<evidence type="ECO:0000256" key="8">
    <source>
        <dbReference type="ARBA" id="ARBA00023136"/>
    </source>
</evidence>
<dbReference type="PANTHER" id="PTHR33910:SF1">
    <property type="entry name" value="PROTEIN TRANSLOCASE SUBUNIT SECE"/>
    <property type="match status" value="1"/>
</dbReference>
<dbReference type="Pfam" id="PF00584">
    <property type="entry name" value="SecE"/>
    <property type="match status" value="1"/>
</dbReference>
<keyword evidence="2 9" id="KW-0813">Transport</keyword>
<evidence type="ECO:0000313" key="11">
    <source>
        <dbReference type="Proteomes" id="UP000244173"/>
    </source>
</evidence>
<gene>
    <name evidence="9" type="primary">secE</name>
    <name evidence="10" type="ORF">DAI18_05040</name>
</gene>
<keyword evidence="7 9" id="KW-0811">Translocation</keyword>
<dbReference type="GO" id="GO:0005886">
    <property type="term" value="C:plasma membrane"/>
    <property type="evidence" value="ECO:0007669"/>
    <property type="project" value="UniProtKB-UniRule"/>
</dbReference>
<dbReference type="STRING" id="1122240.GCA_000620105_03623"/>
<dbReference type="KEGG" id="maer:DAI18_05040"/>
<dbReference type="HAMAP" id="MF_00422">
    <property type="entry name" value="SecE"/>
    <property type="match status" value="1"/>
</dbReference>
<dbReference type="GO" id="GO:0065002">
    <property type="term" value="P:intracellular protein transmembrane transport"/>
    <property type="evidence" value="ECO:0007669"/>
    <property type="project" value="UniProtKB-UniRule"/>
</dbReference>
<evidence type="ECO:0000256" key="6">
    <source>
        <dbReference type="ARBA" id="ARBA00022989"/>
    </source>
</evidence>
<feature type="transmembrane region" description="Helical" evidence="9">
    <location>
        <begin position="7"/>
        <end position="26"/>
    </location>
</feature>
<name>A0A2S0P846_9NEIS</name>
<evidence type="ECO:0000256" key="9">
    <source>
        <dbReference type="HAMAP-Rule" id="MF_00422"/>
    </source>
</evidence>
<comment type="subcellular location">
    <subcellularLocation>
        <location evidence="1">Membrane</location>
    </subcellularLocation>
</comment>
<dbReference type="PANTHER" id="PTHR33910">
    <property type="entry name" value="PROTEIN TRANSLOCASE SUBUNIT SECE"/>
    <property type="match status" value="1"/>
</dbReference>
<dbReference type="Gene3D" id="1.20.5.1030">
    <property type="entry name" value="Preprotein translocase secy subunit"/>
    <property type="match status" value="1"/>
</dbReference>
<dbReference type="OrthoDB" id="9806365at2"/>
<dbReference type="InterPro" id="IPR005807">
    <property type="entry name" value="SecE_bac"/>
</dbReference>
<dbReference type="InterPro" id="IPR001901">
    <property type="entry name" value="Translocase_SecE/Sec61-g"/>
</dbReference>
<protein>
    <recommendedName>
        <fullName evidence="9">Protein translocase subunit SecE</fullName>
    </recommendedName>
</protein>
<comment type="caution">
    <text evidence="9">Lacks conserved residue(s) required for the propagation of feature annotation.</text>
</comment>
<feature type="transmembrane region" description="Helical" evidence="9">
    <location>
        <begin position="32"/>
        <end position="51"/>
    </location>
</feature>
<comment type="subunit">
    <text evidence="9">Component of the Sec protein translocase complex. Heterotrimer consisting of SecY, SecE and SecG subunits. The heterotrimers can form oligomers, although 1 heterotrimer is thought to be able to translocate proteins. Interacts with the ribosome. Interacts with SecDF, and other proteins may be involved. Interacts with SecA.</text>
</comment>
<dbReference type="RefSeq" id="WP_028500397.1">
    <property type="nucleotide sequence ID" value="NZ_CALFSO010000046.1"/>
</dbReference>
<comment type="similarity">
    <text evidence="9">Belongs to the SecE/SEC61-gamma family.</text>
</comment>
<keyword evidence="3 9" id="KW-1003">Cell membrane</keyword>
<dbReference type="GO" id="GO:0006605">
    <property type="term" value="P:protein targeting"/>
    <property type="evidence" value="ECO:0007669"/>
    <property type="project" value="UniProtKB-UniRule"/>
</dbReference>
<keyword evidence="6 9" id="KW-1133">Transmembrane helix</keyword>
<dbReference type="NCBIfam" id="NF004371">
    <property type="entry name" value="PRK05740.1-1"/>
    <property type="match status" value="1"/>
</dbReference>
<proteinExistence type="inferred from homology"/>
<keyword evidence="8 9" id="KW-0472">Membrane</keyword>
<evidence type="ECO:0000256" key="4">
    <source>
        <dbReference type="ARBA" id="ARBA00022692"/>
    </source>
</evidence>
<keyword evidence="11" id="KW-1185">Reference proteome</keyword>
<evidence type="ECO:0000256" key="2">
    <source>
        <dbReference type="ARBA" id="ARBA00022448"/>
    </source>
</evidence>
<feature type="transmembrane region" description="Helical" evidence="9">
    <location>
        <begin position="80"/>
        <end position="101"/>
    </location>
</feature>
<dbReference type="GO" id="GO:0009306">
    <property type="term" value="P:protein secretion"/>
    <property type="evidence" value="ECO:0007669"/>
    <property type="project" value="UniProtKB-UniRule"/>
</dbReference>
<dbReference type="InterPro" id="IPR038379">
    <property type="entry name" value="SecE_sf"/>
</dbReference>
<evidence type="ECO:0000256" key="3">
    <source>
        <dbReference type="ARBA" id="ARBA00022475"/>
    </source>
</evidence>
<dbReference type="NCBIfam" id="TIGR00964">
    <property type="entry name" value="secE_bact"/>
    <property type="match status" value="1"/>
</dbReference>
<accession>A0A2S0P846</accession>
<dbReference type="PRINTS" id="PR01650">
    <property type="entry name" value="SECETRNLCASE"/>
</dbReference>
<dbReference type="GO" id="GO:0043952">
    <property type="term" value="P:protein transport by the Sec complex"/>
    <property type="evidence" value="ECO:0007669"/>
    <property type="project" value="UniProtKB-UniRule"/>
</dbReference>